<organism evidence="1">
    <name type="scientific">gut metagenome</name>
    <dbReference type="NCBI Taxonomy" id="749906"/>
    <lineage>
        <taxon>unclassified sequences</taxon>
        <taxon>metagenomes</taxon>
        <taxon>organismal metagenomes</taxon>
    </lineage>
</organism>
<reference evidence="1" key="1">
    <citation type="journal article" date="2012" name="PLoS ONE">
        <title>Gene sets for utilization of primary and secondary nutrition supplies in the distal gut of endangered iberian lynx.</title>
        <authorList>
            <person name="Alcaide M."/>
            <person name="Messina E."/>
            <person name="Richter M."/>
            <person name="Bargiela R."/>
            <person name="Peplies J."/>
            <person name="Huws S.A."/>
            <person name="Newbold C.J."/>
            <person name="Golyshin P.N."/>
            <person name="Simon M.A."/>
            <person name="Lopez G."/>
            <person name="Yakimov M.M."/>
            <person name="Ferrer M."/>
        </authorList>
    </citation>
    <scope>NUCLEOTIDE SEQUENCE</scope>
</reference>
<dbReference type="AlphaFoldDB" id="J9GDM5"/>
<gene>
    <name evidence="1" type="ORF">EVA_12012</name>
</gene>
<comment type="caution">
    <text evidence="1">The sequence shown here is derived from an EMBL/GenBank/DDBJ whole genome shotgun (WGS) entry which is preliminary data.</text>
</comment>
<protein>
    <submittedName>
        <fullName evidence="1">Uncharacterized protein</fullName>
    </submittedName>
</protein>
<accession>J9GDM5</accession>
<evidence type="ECO:0000313" key="1">
    <source>
        <dbReference type="EMBL" id="EJW99882.1"/>
    </source>
</evidence>
<sequence>MPIRLLSKMPIALDYRSYIRFGGVLAGVKNLPIVT</sequence>
<dbReference type="EMBL" id="AMCI01003618">
    <property type="protein sequence ID" value="EJW99882.1"/>
    <property type="molecule type" value="Genomic_DNA"/>
</dbReference>
<name>J9GDM5_9ZZZZ</name>
<proteinExistence type="predicted"/>